<feature type="domain" description="PLD phosphodiesterase" evidence="1">
    <location>
        <begin position="4"/>
        <end position="31"/>
    </location>
</feature>
<comment type="caution">
    <text evidence="2">The sequence shown here is derived from an EMBL/GenBank/DDBJ whole genome shotgun (WGS) entry which is preliminary data.</text>
</comment>
<dbReference type="Gene3D" id="3.30.870.10">
    <property type="entry name" value="Endonuclease Chain A"/>
    <property type="match status" value="1"/>
</dbReference>
<dbReference type="Pfam" id="PF00614">
    <property type="entry name" value="PLDc"/>
    <property type="match status" value="1"/>
</dbReference>
<reference evidence="2 3" key="1">
    <citation type="journal article" date="2012" name="BMC Genomics">
        <title>Comparative genomic analysis of the genus Staphylococcus including Staphylococcus aureus and its newly described sister species Staphylococcus simiae.</title>
        <authorList>
            <person name="Suzuki H."/>
            <person name="Lefebure T."/>
            <person name="Pavinski Bitar P."/>
            <person name="Stanhope M.J."/>
        </authorList>
    </citation>
    <scope>NUCLEOTIDE SEQUENCE [LARGE SCALE GENOMIC DNA]</scope>
    <source>
        <strain evidence="2 3">CCM 7213</strain>
    </source>
</reference>
<proteinExistence type="predicted"/>
<evidence type="ECO:0000259" key="1">
    <source>
        <dbReference type="PROSITE" id="PS50035"/>
    </source>
</evidence>
<dbReference type="SMART" id="SM00155">
    <property type="entry name" value="PLDc"/>
    <property type="match status" value="1"/>
</dbReference>
<organism evidence="2 3">
    <name type="scientific">Staphylococcus simiae CCM 7213 = CCUG 51256</name>
    <dbReference type="NCBI Taxonomy" id="911238"/>
    <lineage>
        <taxon>Bacteria</taxon>
        <taxon>Bacillati</taxon>
        <taxon>Bacillota</taxon>
        <taxon>Bacilli</taxon>
        <taxon>Bacillales</taxon>
        <taxon>Staphylococcaceae</taxon>
        <taxon>Staphylococcus</taxon>
    </lineage>
</organism>
<name>G5JGP7_9STAP</name>
<sequence>NFRMNNRNHRKIIVIDGQLGYVGGFNIGDEYLGLG</sequence>
<gene>
    <name evidence="2" type="ORF">SS7213T_03090</name>
</gene>
<feature type="non-terminal residue" evidence="2">
    <location>
        <position position="35"/>
    </location>
</feature>
<dbReference type="AlphaFoldDB" id="G5JGP7"/>
<protein>
    <submittedName>
        <fullName evidence="2">Cardiolipin synthase</fullName>
    </submittedName>
</protein>
<dbReference type="Proteomes" id="UP000005413">
    <property type="component" value="Unassembled WGS sequence"/>
</dbReference>
<evidence type="ECO:0000313" key="2">
    <source>
        <dbReference type="EMBL" id="EHJ08639.1"/>
    </source>
</evidence>
<dbReference type="SUPFAM" id="SSF56024">
    <property type="entry name" value="Phospholipase D/nuclease"/>
    <property type="match status" value="1"/>
</dbReference>
<accession>G5JGP7</accession>
<keyword evidence="3" id="KW-1185">Reference proteome</keyword>
<dbReference type="GO" id="GO:0003824">
    <property type="term" value="F:catalytic activity"/>
    <property type="evidence" value="ECO:0007669"/>
    <property type="project" value="InterPro"/>
</dbReference>
<dbReference type="InterPro" id="IPR001736">
    <property type="entry name" value="PLipase_D/transphosphatidylase"/>
</dbReference>
<evidence type="ECO:0000313" key="3">
    <source>
        <dbReference type="Proteomes" id="UP000005413"/>
    </source>
</evidence>
<dbReference type="EMBL" id="AEUN01000184">
    <property type="protein sequence ID" value="EHJ08639.1"/>
    <property type="molecule type" value="Genomic_DNA"/>
</dbReference>
<dbReference type="GO" id="GO:0006793">
    <property type="term" value="P:phosphorus metabolic process"/>
    <property type="evidence" value="ECO:0007669"/>
    <property type="project" value="UniProtKB-ARBA"/>
</dbReference>
<dbReference type="PROSITE" id="PS50035">
    <property type="entry name" value="PLD"/>
    <property type="match status" value="1"/>
</dbReference>
<feature type="non-terminal residue" evidence="2">
    <location>
        <position position="1"/>
    </location>
</feature>